<accession>A0A0A1UE99</accession>
<keyword evidence="2" id="KW-0472">Membrane</keyword>
<dbReference type="GeneID" id="14893780"/>
<dbReference type="PANTHER" id="PTHR13029">
    <property type="match status" value="1"/>
</dbReference>
<dbReference type="OrthoDB" id="27041at2759"/>
<feature type="transmembrane region" description="Helical" evidence="2">
    <location>
        <begin position="512"/>
        <end position="534"/>
    </location>
</feature>
<dbReference type="Proteomes" id="UP000014680">
    <property type="component" value="Unassembled WGS sequence"/>
</dbReference>
<proteinExistence type="predicted"/>
<keyword evidence="1" id="KW-0175">Coiled coil</keyword>
<evidence type="ECO:0000313" key="5">
    <source>
        <dbReference type="Proteomes" id="UP000014680"/>
    </source>
</evidence>
<gene>
    <name evidence="4" type="ORF">EIN_247070</name>
</gene>
<dbReference type="RefSeq" id="XP_004261584.1">
    <property type="nucleotide sequence ID" value="XM_004261536.1"/>
</dbReference>
<dbReference type="VEuPathDB" id="AmoebaDB:EIN_247070"/>
<dbReference type="InterPro" id="IPR030392">
    <property type="entry name" value="S74_ICA"/>
</dbReference>
<sequence>MSGKQELLLVESSSIPRTEQMRKKNWVCVYPGCNVCPKSRYNLTAHVWDAHLREECSKPGNNPNNLALTTFKLCPQKEIVKKMCQQYMVKMVDKLPPDKSYSKDSKVLKLANNVNVVSNNILCNKYNTATNSPQNDYPFAFNVSNEAETTSNEMSEKHHLVLTPPNSVTNDIQYVSQHSQEVLQNVNLAPVTQITRNIAKVHNVTPITNFTSVTKSQQNEMTPQTLNYNLYAQNQNIYAPQAFDPKEDFIRIETLSSQMKQLHIFGEIFAENGFLVRSDMRSKTNITAIKSALESIMSLSGVTYSYKDDLNNRKYGFIAQEVEKIIPDLVTKDDTGNLSVDYLGVLPVLLESLKQIRRNVSFTRNEKDKIINERVSDAISELEAIIRSEEKEKIDNAEKFKNWKTDALHLFGPVPILLLGCIVSSLVSIFVPVVFGSMYFVICGCFLFTIVLWVFVICNKNEIMQFLGRKKYLPLGVFQCEKFKLSHYVMWFFVFSYFFIAIILSTCFGIKVSLFAIIYLILAFVATVGCYFVAKAGIKFGFRFEFSIIVLALYQIIAILVLILLAVYQPFLELEVANKSYYTVSVTENEEVSHILMPKVPWNCFSPTIKTTPNLPDGLEFSISQKLFSLPAPVLSGNSSREFVSQVFEVQLLCNRIVAINYPSLTITSCSRNTDPTQCAMNSCGYCKASTNAFCGICGKAFESSCIKIAGKVSGC</sequence>
<dbReference type="PROSITE" id="PS51688">
    <property type="entry name" value="ICA"/>
    <property type="match status" value="1"/>
</dbReference>
<reference evidence="4 5" key="1">
    <citation type="submission" date="2012-10" db="EMBL/GenBank/DDBJ databases">
        <authorList>
            <person name="Zafar N."/>
            <person name="Inman J."/>
            <person name="Hall N."/>
            <person name="Lorenzi H."/>
            <person name="Caler E."/>
        </authorList>
    </citation>
    <scope>NUCLEOTIDE SEQUENCE [LARGE SCALE GENOMIC DNA]</scope>
    <source>
        <strain evidence="4 5">IP1</strain>
    </source>
</reference>
<dbReference type="KEGG" id="eiv:EIN_247070"/>
<evidence type="ECO:0000259" key="3">
    <source>
        <dbReference type="PROSITE" id="PS51688"/>
    </source>
</evidence>
<feature type="transmembrane region" description="Helical" evidence="2">
    <location>
        <begin position="488"/>
        <end position="506"/>
    </location>
</feature>
<evidence type="ECO:0000256" key="1">
    <source>
        <dbReference type="SAM" id="Coils"/>
    </source>
</evidence>
<keyword evidence="2" id="KW-0812">Transmembrane</keyword>
<feature type="domain" description="Peptidase S74" evidence="3">
    <location>
        <begin position="278"/>
        <end position="370"/>
    </location>
</feature>
<feature type="transmembrane region" description="Helical" evidence="2">
    <location>
        <begin position="546"/>
        <end position="568"/>
    </location>
</feature>
<keyword evidence="5" id="KW-1185">Reference proteome</keyword>
<organism evidence="4 5">
    <name type="scientific">Entamoeba invadens IP1</name>
    <dbReference type="NCBI Taxonomy" id="370355"/>
    <lineage>
        <taxon>Eukaryota</taxon>
        <taxon>Amoebozoa</taxon>
        <taxon>Evosea</taxon>
        <taxon>Archamoebae</taxon>
        <taxon>Mastigamoebida</taxon>
        <taxon>Entamoebidae</taxon>
        <taxon>Entamoeba</taxon>
    </lineage>
</organism>
<dbReference type="Gene3D" id="1.10.10.10">
    <property type="entry name" value="Winged helix-like DNA-binding domain superfamily/Winged helix DNA-binding domain"/>
    <property type="match status" value="1"/>
</dbReference>
<protein>
    <recommendedName>
        <fullName evidence="3">Peptidase S74 domain-containing protein</fullName>
    </recommendedName>
</protein>
<dbReference type="AlphaFoldDB" id="A0A0A1UE99"/>
<dbReference type="InterPro" id="IPR051577">
    <property type="entry name" value="MRF-like"/>
</dbReference>
<dbReference type="Pfam" id="PF13884">
    <property type="entry name" value="Peptidase_S74"/>
    <property type="match status" value="1"/>
</dbReference>
<dbReference type="EMBL" id="KB206169">
    <property type="protein sequence ID" value="ELP94813.1"/>
    <property type="molecule type" value="Genomic_DNA"/>
</dbReference>
<name>A0A0A1UE99_ENTIV</name>
<feature type="transmembrane region" description="Helical" evidence="2">
    <location>
        <begin position="437"/>
        <end position="458"/>
    </location>
</feature>
<evidence type="ECO:0000256" key="2">
    <source>
        <dbReference type="SAM" id="Phobius"/>
    </source>
</evidence>
<evidence type="ECO:0000313" key="4">
    <source>
        <dbReference type="EMBL" id="ELP94813.1"/>
    </source>
</evidence>
<feature type="coiled-coil region" evidence="1">
    <location>
        <begin position="353"/>
        <end position="392"/>
    </location>
</feature>
<keyword evidence="2" id="KW-1133">Transmembrane helix</keyword>
<dbReference type="InterPro" id="IPR036388">
    <property type="entry name" value="WH-like_DNA-bd_sf"/>
</dbReference>
<dbReference type="PANTHER" id="PTHR13029:SF21">
    <property type="entry name" value="PEPTIDASE S74 DOMAIN-CONTAINING PROTEIN"/>
    <property type="match status" value="1"/>
</dbReference>
<feature type="transmembrane region" description="Helical" evidence="2">
    <location>
        <begin position="408"/>
        <end position="431"/>
    </location>
</feature>